<evidence type="ECO:0000313" key="1">
    <source>
        <dbReference type="EnsemblPlants" id="EMT14769"/>
    </source>
</evidence>
<dbReference type="EnsemblPlants" id="EMT14769">
    <property type="protein sequence ID" value="EMT14769"/>
    <property type="gene ID" value="F775_42558"/>
</dbReference>
<name>R7WA04_AEGTA</name>
<sequence length="89" mass="10696">MEEELDERQPRLTRGLRVPRRRQLLLRITLKWPEMSGYEGPAWKRFTLLDVFLGGEQIKSLRLPVKVDGVKKWKIHVPLRIIIRHLFIK</sequence>
<organism evidence="1">
    <name type="scientific">Aegilops tauschii</name>
    <name type="common">Tausch's goatgrass</name>
    <name type="synonym">Aegilops squarrosa</name>
    <dbReference type="NCBI Taxonomy" id="37682"/>
    <lineage>
        <taxon>Eukaryota</taxon>
        <taxon>Viridiplantae</taxon>
        <taxon>Streptophyta</taxon>
        <taxon>Embryophyta</taxon>
        <taxon>Tracheophyta</taxon>
        <taxon>Spermatophyta</taxon>
        <taxon>Magnoliopsida</taxon>
        <taxon>Liliopsida</taxon>
        <taxon>Poales</taxon>
        <taxon>Poaceae</taxon>
        <taxon>BOP clade</taxon>
        <taxon>Pooideae</taxon>
        <taxon>Triticodae</taxon>
        <taxon>Triticeae</taxon>
        <taxon>Triticinae</taxon>
        <taxon>Aegilops</taxon>
    </lineage>
</organism>
<protein>
    <submittedName>
        <fullName evidence="1">Uncharacterized protein</fullName>
    </submittedName>
</protein>
<proteinExistence type="predicted"/>
<reference evidence="1" key="1">
    <citation type="submission" date="2015-06" db="UniProtKB">
        <authorList>
            <consortium name="EnsemblPlants"/>
        </authorList>
    </citation>
    <scope>IDENTIFICATION</scope>
</reference>
<dbReference type="AlphaFoldDB" id="R7WA04"/>
<accession>R7WA04</accession>